<keyword evidence="4" id="KW-1185">Reference proteome</keyword>
<protein>
    <recommendedName>
        <fullName evidence="2">Serine hydrolase domain-containing protein</fullName>
    </recommendedName>
</protein>
<proteinExistence type="predicted"/>
<dbReference type="PANTHER" id="PTHR48070:SF6">
    <property type="entry name" value="ESTERASE OVCA2"/>
    <property type="match status" value="1"/>
</dbReference>
<sequence length="157" mass="17158">MLLRGKAQRVATASSPRVPYRGCGGRRPFESILGFSQGAKVAASLLLYQAWEVHFNFAVFSGGTKSFDVSALASGKISKPVKMCADTHSTRIRIPTAHVIGRSYACRKSSKAFLGLCNPREVKVYDHKGAHVVPRGQEAMEDLSAALNWVVDRAMYQ</sequence>
<evidence type="ECO:0000259" key="2">
    <source>
        <dbReference type="Pfam" id="PF03959"/>
    </source>
</evidence>
<name>A0A8H6CNP6_9LECA</name>
<evidence type="ECO:0000256" key="1">
    <source>
        <dbReference type="ARBA" id="ARBA00022801"/>
    </source>
</evidence>
<dbReference type="InterPro" id="IPR005645">
    <property type="entry name" value="FSH-like_dom"/>
</dbReference>
<dbReference type="InterPro" id="IPR050593">
    <property type="entry name" value="LovG"/>
</dbReference>
<dbReference type="GO" id="GO:0016787">
    <property type="term" value="F:hydrolase activity"/>
    <property type="evidence" value="ECO:0007669"/>
    <property type="project" value="UniProtKB-KW"/>
</dbReference>
<dbReference type="AlphaFoldDB" id="A0A8H6CNP6"/>
<dbReference type="GO" id="GO:0005634">
    <property type="term" value="C:nucleus"/>
    <property type="evidence" value="ECO:0007669"/>
    <property type="project" value="TreeGrafter"/>
</dbReference>
<evidence type="ECO:0000313" key="3">
    <source>
        <dbReference type="EMBL" id="KAF6226813.1"/>
    </source>
</evidence>
<keyword evidence="1" id="KW-0378">Hydrolase</keyword>
<dbReference type="PANTHER" id="PTHR48070">
    <property type="entry name" value="ESTERASE OVCA2"/>
    <property type="match status" value="1"/>
</dbReference>
<feature type="domain" description="Serine hydrolase" evidence="2">
    <location>
        <begin position="27"/>
        <end position="140"/>
    </location>
</feature>
<dbReference type="GO" id="GO:0019748">
    <property type="term" value="P:secondary metabolic process"/>
    <property type="evidence" value="ECO:0007669"/>
    <property type="project" value="TreeGrafter"/>
</dbReference>
<dbReference type="EMBL" id="JACCJC010000087">
    <property type="protein sequence ID" value="KAF6226813.1"/>
    <property type="molecule type" value="Genomic_DNA"/>
</dbReference>
<reference evidence="3 4" key="1">
    <citation type="journal article" date="2020" name="Genomics">
        <title>Complete, high-quality genomes from long-read metagenomic sequencing of two wolf lichen thalli reveals enigmatic genome architecture.</title>
        <authorList>
            <person name="McKenzie S.K."/>
            <person name="Walston R.F."/>
            <person name="Allen J.L."/>
        </authorList>
    </citation>
    <scope>NUCLEOTIDE SEQUENCE [LARGE SCALE GENOMIC DNA]</scope>
    <source>
        <strain evidence="3">WasteWater2</strain>
    </source>
</reference>
<evidence type="ECO:0000313" key="4">
    <source>
        <dbReference type="Proteomes" id="UP000578531"/>
    </source>
</evidence>
<organism evidence="3 4">
    <name type="scientific">Letharia columbiana</name>
    <dbReference type="NCBI Taxonomy" id="112416"/>
    <lineage>
        <taxon>Eukaryota</taxon>
        <taxon>Fungi</taxon>
        <taxon>Dikarya</taxon>
        <taxon>Ascomycota</taxon>
        <taxon>Pezizomycotina</taxon>
        <taxon>Lecanoromycetes</taxon>
        <taxon>OSLEUM clade</taxon>
        <taxon>Lecanoromycetidae</taxon>
        <taxon>Lecanorales</taxon>
        <taxon>Lecanorineae</taxon>
        <taxon>Parmeliaceae</taxon>
        <taxon>Letharia</taxon>
    </lineage>
</organism>
<gene>
    <name evidence="3" type="ORF">HO173_012317</name>
</gene>
<dbReference type="Pfam" id="PF03959">
    <property type="entry name" value="FSH1"/>
    <property type="match status" value="1"/>
</dbReference>
<dbReference type="InterPro" id="IPR029058">
    <property type="entry name" value="AB_hydrolase_fold"/>
</dbReference>
<comment type="caution">
    <text evidence="3">The sequence shown here is derived from an EMBL/GenBank/DDBJ whole genome shotgun (WGS) entry which is preliminary data.</text>
</comment>
<dbReference type="GO" id="GO:0005737">
    <property type="term" value="C:cytoplasm"/>
    <property type="evidence" value="ECO:0007669"/>
    <property type="project" value="TreeGrafter"/>
</dbReference>
<accession>A0A8H6CNP6</accession>
<dbReference type="OrthoDB" id="2094269at2759"/>
<dbReference type="Gene3D" id="3.40.50.1820">
    <property type="entry name" value="alpha/beta hydrolase"/>
    <property type="match status" value="1"/>
</dbReference>
<dbReference type="RefSeq" id="XP_037158964.1">
    <property type="nucleotide sequence ID" value="XM_037314189.1"/>
</dbReference>
<dbReference type="Proteomes" id="UP000578531">
    <property type="component" value="Unassembled WGS sequence"/>
</dbReference>
<dbReference type="GeneID" id="59293953"/>